<dbReference type="GO" id="GO:0042151">
    <property type="term" value="C:nematocyst"/>
    <property type="evidence" value="ECO:0007669"/>
    <property type="project" value="UniProtKB-SubCell"/>
</dbReference>
<evidence type="ECO:0000313" key="9">
    <source>
        <dbReference type="RefSeq" id="XP_013411293.1"/>
    </source>
</evidence>
<evidence type="ECO:0000256" key="7">
    <source>
        <dbReference type="SAM" id="SignalP"/>
    </source>
</evidence>
<sequence length="337" mass="37653">MYSNMSMDFRIMSTVMLYLLFVLLGITLAEDISSDDPEDRVRREAELEYLYSLPNDDAEILVRVEKDVAVVGAVIAGGNLILGFINTILKNVPDPITRTCVVSIRNFLDTKALVNPVVYPTASNMKGIPPERIGPEEATVLEFDQAGKDEKPEGSFVYNIEGTDLYVTVLFHVVPPNTYNARIFTYDVEYSDVKEYLHQSMKTVADFYPLVAHDTIQYDIRQECGYKVSVIMNDHERATMQVDVYDCPDTIDKTVLVVTNQTTNETIIDPLGCEPGDLPNCGCCHNISGNYTDSLSSSNANSNSLSIEQILAIALSQLVAVLLVLLIIAIFYKRHRR</sequence>
<evidence type="ECO:0000256" key="6">
    <source>
        <dbReference type="SAM" id="Phobius"/>
    </source>
</evidence>
<evidence type="ECO:0000256" key="4">
    <source>
        <dbReference type="ARBA" id="ARBA00023298"/>
    </source>
</evidence>
<evidence type="ECO:0000256" key="2">
    <source>
        <dbReference type="ARBA" id="ARBA00004532"/>
    </source>
</evidence>
<keyword evidence="6" id="KW-0812">Transmembrane</keyword>
<dbReference type="KEGG" id="lak:106174329"/>
<feature type="signal peptide" evidence="7">
    <location>
        <begin position="1"/>
        <end position="29"/>
    </location>
</feature>
<feature type="transmembrane region" description="Helical" evidence="6">
    <location>
        <begin position="310"/>
        <end position="332"/>
    </location>
</feature>
<accession>A0A1S3JLN4</accession>
<gene>
    <name evidence="9" type="primary">LOC106174329</name>
</gene>
<keyword evidence="5" id="KW-0166">Nematocyst</keyword>
<keyword evidence="6" id="KW-0472">Membrane</keyword>
<keyword evidence="3" id="KW-1052">Target cell membrane</keyword>
<evidence type="ECO:0000313" key="8">
    <source>
        <dbReference type="Proteomes" id="UP000085678"/>
    </source>
</evidence>
<reference evidence="9" key="1">
    <citation type="submission" date="2025-08" db="UniProtKB">
        <authorList>
            <consortium name="RefSeq"/>
        </authorList>
    </citation>
    <scope>IDENTIFICATION</scope>
    <source>
        <tissue evidence="9">Gonads</tissue>
    </source>
</reference>
<keyword evidence="7" id="KW-0732">Signal</keyword>
<dbReference type="Gene3D" id="2.60.270.20">
    <property type="entry name" value="Cytolysin/lectin"/>
    <property type="match status" value="1"/>
</dbReference>
<organism evidence="8 9">
    <name type="scientific">Lingula anatina</name>
    <name type="common">Brachiopod</name>
    <name type="synonym">Lingula unguis</name>
    <dbReference type="NCBI Taxonomy" id="7574"/>
    <lineage>
        <taxon>Eukaryota</taxon>
        <taxon>Metazoa</taxon>
        <taxon>Spiralia</taxon>
        <taxon>Lophotrochozoa</taxon>
        <taxon>Brachiopoda</taxon>
        <taxon>Linguliformea</taxon>
        <taxon>Lingulata</taxon>
        <taxon>Lingulida</taxon>
        <taxon>Linguloidea</taxon>
        <taxon>Lingulidae</taxon>
        <taxon>Lingula</taxon>
    </lineage>
</organism>
<evidence type="ECO:0000256" key="3">
    <source>
        <dbReference type="ARBA" id="ARBA00022537"/>
    </source>
</evidence>
<name>A0A1S3JLN4_LINAN</name>
<dbReference type="GO" id="GO:0044218">
    <property type="term" value="C:other organism cell membrane"/>
    <property type="evidence" value="ECO:0007669"/>
    <property type="project" value="UniProtKB-KW"/>
</dbReference>
<proteinExistence type="predicted"/>
<dbReference type="InParanoid" id="A0A1S3JLN4"/>
<dbReference type="RefSeq" id="XP_013411293.1">
    <property type="nucleotide sequence ID" value="XM_013555839.1"/>
</dbReference>
<dbReference type="GeneID" id="106174329"/>
<keyword evidence="4" id="KW-1053">Target membrane</keyword>
<comment type="subcellular location">
    <subcellularLocation>
        <location evidence="2">Nematocyst</location>
    </subcellularLocation>
    <subcellularLocation>
        <location evidence="1">Target cell membrane</location>
    </subcellularLocation>
</comment>
<feature type="chain" id="PRO_5010280857" evidence="7">
    <location>
        <begin position="30"/>
        <end position="337"/>
    </location>
</feature>
<keyword evidence="6" id="KW-1133">Transmembrane helix</keyword>
<dbReference type="Proteomes" id="UP000085678">
    <property type="component" value="Unplaced"/>
</dbReference>
<keyword evidence="8" id="KW-1185">Reference proteome</keyword>
<dbReference type="AlphaFoldDB" id="A0A1S3JLN4"/>
<protein>
    <submittedName>
        <fullName evidence="9">Uncharacterized protein LOC106174329 isoform X1</fullName>
    </submittedName>
</protein>
<evidence type="ECO:0000256" key="5">
    <source>
        <dbReference type="ARBA" id="ARBA00023331"/>
    </source>
</evidence>
<evidence type="ECO:0000256" key="1">
    <source>
        <dbReference type="ARBA" id="ARBA00004175"/>
    </source>
</evidence>
<dbReference type="InterPro" id="IPR015926">
    <property type="entry name" value="Cytolysin/lectin"/>
</dbReference>